<sequence length="498" mass="54555">MSYGVTKMATSLFYLVIAVIISPILSQNPGVKMRVTSTGIDYAEKVAKSALTTTLNTISLPDFNGKDGNLEYWLKNIRLGNVRVPDIDIFLSPAQRGLTMNVRNFGVDVFLDYRARYQLWFIPIDNSGGATVYFKQVELTVTVGIDQFEDTSPKLVSRSCSANIGDFDVNFQGSLAWLLNLFRGLFSGAIRDSIKNTICDKVNEAINIHGADTLRKLPLEADIAEKFVVDYRLLSPVLFTDRYLETQHKGAVYWKADRQSQIPFSPDVIPAWTESSSMLYLWMTDYVPRTLGYAAHTHGYLQYVISPDKLPSQSKSFLNTTCPDSACAGTLIPLLAEKYPNSLVTLTISSSKSPDVNITSNGLGLTLYGTLDLSTTSASAVVTANVVGTSASAVVTANVVISIVGTASVRGDRIVGRISQFRTTIDSLKSQVGDVDITAINRALDEGMNLILIPHMNAIADAGFPLPVLQDLKFQNPRIIYQDKSLIISTNVQYQGIV</sequence>
<dbReference type="SMART" id="SM00329">
    <property type="entry name" value="BPI2"/>
    <property type="match status" value="1"/>
</dbReference>
<organism evidence="6 7">
    <name type="scientific">Biomphalaria glabrata</name>
    <name type="common">Bloodfluke planorb</name>
    <name type="synonym">Freshwater snail</name>
    <dbReference type="NCBI Taxonomy" id="6526"/>
    <lineage>
        <taxon>Eukaryota</taxon>
        <taxon>Metazoa</taxon>
        <taxon>Spiralia</taxon>
        <taxon>Lophotrochozoa</taxon>
        <taxon>Mollusca</taxon>
        <taxon>Gastropoda</taxon>
        <taxon>Heterobranchia</taxon>
        <taxon>Euthyneura</taxon>
        <taxon>Panpulmonata</taxon>
        <taxon>Hygrophila</taxon>
        <taxon>Lymnaeoidea</taxon>
        <taxon>Planorbidae</taxon>
        <taxon>Biomphalaria</taxon>
    </lineage>
</organism>
<comment type="similarity">
    <text evidence="1">Belongs to the BPI/LBP/Plunc superfamily. BPI/LBP family.</text>
</comment>
<dbReference type="Gene3D" id="3.15.10.10">
    <property type="entry name" value="Bactericidal permeability-increasing protein, domain 1"/>
    <property type="match status" value="1"/>
</dbReference>
<dbReference type="InterPro" id="IPR017942">
    <property type="entry name" value="Lipid-bd_serum_glycop_N"/>
</dbReference>
<dbReference type="AlphaFoldDB" id="A0A9W3AV21"/>
<dbReference type="RefSeq" id="XP_055891157.1">
    <property type="nucleotide sequence ID" value="XM_056035182.1"/>
</dbReference>
<evidence type="ECO:0000313" key="7">
    <source>
        <dbReference type="RefSeq" id="XP_055891157.1"/>
    </source>
</evidence>
<dbReference type="Proteomes" id="UP001165740">
    <property type="component" value="Chromosome 7"/>
</dbReference>
<feature type="domain" description="Lipid-binding serum glycoprotein N-terminal" evidence="4">
    <location>
        <begin position="34"/>
        <end position="257"/>
    </location>
</feature>
<dbReference type="InterPro" id="IPR001124">
    <property type="entry name" value="Lipid-bd_serum_glycop_C"/>
</dbReference>
<dbReference type="PANTHER" id="PTHR10504:SF131">
    <property type="entry name" value="BPI2 DOMAIN-CONTAINING PROTEIN"/>
    <property type="match status" value="1"/>
</dbReference>
<keyword evidence="3" id="KW-0732">Signal</keyword>
<reference evidence="7" key="1">
    <citation type="submission" date="2025-08" db="UniProtKB">
        <authorList>
            <consortium name="RefSeq"/>
        </authorList>
    </citation>
    <scope>IDENTIFICATION</scope>
</reference>
<feature type="domain" description="Lipid-binding serum glycoprotein C-terminal" evidence="5">
    <location>
        <begin position="273"/>
        <end position="490"/>
    </location>
</feature>
<keyword evidence="2" id="KW-1015">Disulfide bond</keyword>
<proteinExistence type="inferred from homology"/>
<evidence type="ECO:0000259" key="4">
    <source>
        <dbReference type="SMART" id="SM00328"/>
    </source>
</evidence>
<evidence type="ECO:0000256" key="1">
    <source>
        <dbReference type="ARBA" id="ARBA00007292"/>
    </source>
</evidence>
<evidence type="ECO:0000313" key="6">
    <source>
        <dbReference type="Proteomes" id="UP001165740"/>
    </source>
</evidence>
<evidence type="ECO:0000256" key="3">
    <source>
        <dbReference type="SAM" id="SignalP"/>
    </source>
</evidence>
<dbReference type="Gene3D" id="3.15.20.10">
    <property type="entry name" value="Bactericidal permeability-increasing protein, domain 2"/>
    <property type="match status" value="1"/>
</dbReference>
<dbReference type="GeneID" id="106057878"/>
<accession>A0A9W3AV21</accession>
<dbReference type="GO" id="GO:0005615">
    <property type="term" value="C:extracellular space"/>
    <property type="evidence" value="ECO:0007669"/>
    <property type="project" value="TreeGrafter"/>
</dbReference>
<feature type="chain" id="PRO_5040917618" evidence="3">
    <location>
        <begin position="27"/>
        <end position="498"/>
    </location>
</feature>
<dbReference type="OrthoDB" id="10255543at2759"/>
<dbReference type="InterPro" id="IPR017943">
    <property type="entry name" value="Bactericidal_perm-incr_a/b_dom"/>
</dbReference>
<evidence type="ECO:0000259" key="5">
    <source>
        <dbReference type="SMART" id="SM00329"/>
    </source>
</evidence>
<dbReference type="GO" id="GO:0008289">
    <property type="term" value="F:lipid binding"/>
    <property type="evidence" value="ECO:0007669"/>
    <property type="project" value="InterPro"/>
</dbReference>
<name>A0A9W3AV21_BIOGL</name>
<dbReference type="Pfam" id="PF01273">
    <property type="entry name" value="LBP_BPI_CETP"/>
    <property type="match status" value="1"/>
</dbReference>
<feature type="signal peptide" evidence="3">
    <location>
        <begin position="1"/>
        <end position="26"/>
    </location>
</feature>
<dbReference type="PANTHER" id="PTHR10504">
    <property type="entry name" value="BACTERICIDAL PERMEABILITY-INCREASING BPI PROTEIN-RELATED"/>
    <property type="match status" value="1"/>
</dbReference>
<evidence type="ECO:0000256" key="2">
    <source>
        <dbReference type="ARBA" id="ARBA00023157"/>
    </source>
</evidence>
<dbReference type="Pfam" id="PF02886">
    <property type="entry name" value="LBP_BPI_CETP_C"/>
    <property type="match status" value="1"/>
</dbReference>
<gene>
    <name evidence="7" type="primary">LOC106057878</name>
</gene>
<dbReference type="SMART" id="SM00328">
    <property type="entry name" value="BPI1"/>
    <property type="match status" value="1"/>
</dbReference>
<dbReference type="SUPFAM" id="SSF55394">
    <property type="entry name" value="Bactericidal permeability-increasing protein, BPI"/>
    <property type="match status" value="2"/>
</dbReference>
<dbReference type="OMA" id="KMHIRAG"/>
<dbReference type="InterPro" id="IPR032942">
    <property type="entry name" value="BPI/LBP/Plunc"/>
</dbReference>
<keyword evidence="6" id="KW-1185">Reference proteome</keyword>
<protein>
    <submittedName>
        <fullName evidence="7">Lipopolysaccharide-binding protein-like isoform X1</fullName>
    </submittedName>
</protein>